<dbReference type="GO" id="GO:0008081">
    <property type="term" value="F:phosphoric diester hydrolase activity"/>
    <property type="evidence" value="ECO:0007669"/>
    <property type="project" value="InterPro"/>
</dbReference>
<dbReference type="PANTHER" id="PTHR46211:SF1">
    <property type="entry name" value="GLYCEROPHOSPHODIESTER PHOSPHODIESTERASE, CYTOPLASMIC"/>
    <property type="match status" value="1"/>
</dbReference>
<proteinExistence type="predicted"/>
<dbReference type="PANTHER" id="PTHR46211">
    <property type="entry name" value="GLYCEROPHOSPHORYL DIESTER PHOSPHODIESTERASE"/>
    <property type="match status" value="1"/>
</dbReference>
<gene>
    <name evidence="2" type="ORF">SAMN05421791_104134</name>
</gene>
<organism evidence="2 3">
    <name type="scientific">Facklamia miroungae</name>
    <dbReference type="NCBI Taxonomy" id="120956"/>
    <lineage>
        <taxon>Bacteria</taxon>
        <taxon>Bacillati</taxon>
        <taxon>Bacillota</taxon>
        <taxon>Bacilli</taxon>
        <taxon>Lactobacillales</taxon>
        <taxon>Aerococcaceae</taxon>
        <taxon>Facklamia</taxon>
    </lineage>
</organism>
<dbReference type="GO" id="GO:0006629">
    <property type="term" value="P:lipid metabolic process"/>
    <property type="evidence" value="ECO:0007669"/>
    <property type="project" value="InterPro"/>
</dbReference>
<dbReference type="OrthoDB" id="384721at2"/>
<keyword evidence="3" id="KW-1185">Reference proteome</keyword>
<dbReference type="STRING" id="120956.SAMN05421791_104134"/>
<dbReference type="InterPro" id="IPR030395">
    <property type="entry name" value="GP_PDE_dom"/>
</dbReference>
<evidence type="ECO:0000313" key="3">
    <source>
        <dbReference type="Proteomes" id="UP000199708"/>
    </source>
</evidence>
<dbReference type="AlphaFoldDB" id="A0A1G7SSH2"/>
<dbReference type="EMBL" id="FNCK01000004">
    <property type="protein sequence ID" value="SDG25832.1"/>
    <property type="molecule type" value="Genomic_DNA"/>
</dbReference>
<dbReference type="Pfam" id="PF03009">
    <property type="entry name" value="GDPD"/>
    <property type="match status" value="1"/>
</dbReference>
<dbReference type="Proteomes" id="UP000199708">
    <property type="component" value="Unassembled WGS sequence"/>
</dbReference>
<evidence type="ECO:0000313" key="2">
    <source>
        <dbReference type="EMBL" id="SDG25832.1"/>
    </source>
</evidence>
<dbReference type="InterPro" id="IPR017946">
    <property type="entry name" value="PLC-like_Pdiesterase_TIM-brl"/>
</dbReference>
<sequence length="244" mass="28070">MVKIIAHRGYSGLYPENTMLAFKEAAKFPIEGIELDVHLTKDQEVVIIHDETIDRTSNGSGYVKEMTLTELRQYNYYANFKETQVNSARDIQIPTLREFFEWMKPLTIKVNIELKTNIFRYEGINEKVLALIKEFDLEDRVLISSFNHHSVRDFVRLAGDSKIEYGFLTASGQLNPGKYCKEHGVGHYHPAFVTLDPEDIAECHGHGVQINTYTVNETEHIQMMIDAGVERIITNYVERALDLI</sequence>
<dbReference type="Gene3D" id="3.20.20.190">
    <property type="entry name" value="Phosphatidylinositol (PI) phosphodiesterase"/>
    <property type="match status" value="1"/>
</dbReference>
<accession>A0A1G7SSH2</accession>
<protein>
    <submittedName>
        <fullName evidence="2">Glycerophosphoryl diester phosphodiesterase</fullName>
    </submittedName>
</protein>
<dbReference type="CDD" id="cd08563">
    <property type="entry name" value="GDPD_TtGDE_like"/>
    <property type="match status" value="1"/>
</dbReference>
<name>A0A1G7SSH2_9LACT</name>
<dbReference type="SUPFAM" id="SSF51695">
    <property type="entry name" value="PLC-like phosphodiesterases"/>
    <property type="match status" value="1"/>
</dbReference>
<dbReference type="PROSITE" id="PS51704">
    <property type="entry name" value="GP_PDE"/>
    <property type="match status" value="1"/>
</dbReference>
<dbReference type="RefSeq" id="WP_090289809.1">
    <property type="nucleotide sequence ID" value="NZ_FNCK01000004.1"/>
</dbReference>
<reference evidence="2 3" key="1">
    <citation type="submission" date="2016-10" db="EMBL/GenBank/DDBJ databases">
        <authorList>
            <person name="de Groot N.N."/>
        </authorList>
    </citation>
    <scope>NUCLEOTIDE SEQUENCE [LARGE SCALE GENOMIC DNA]</scope>
    <source>
        <strain evidence="2 3">ATCC BAA-466</strain>
    </source>
</reference>
<feature type="domain" description="GP-PDE" evidence="1">
    <location>
        <begin position="2"/>
        <end position="244"/>
    </location>
</feature>
<evidence type="ECO:0000259" key="1">
    <source>
        <dbReference type="PROSITE" id="PS51704"/>
    </source>
</evidence>